<evidence type="ECO:0000256" key="5">
    <source>
        <dbReference type="SAM" id="MobiDB-lite"/>
    </source>
</evidence>
<name>A0A543KN31_9MICO</name>
<dbReference type="SUPFAM" id="SSF52540">
    <property type="entry name" value="P-loop containing nucleoside triphosphate hydrolases"/>
    <property type="match status" value="1"/>
</dbReference>
<dbReference type="Pfam" id="PF00005">
    <property type="entry name" value="ABC_tran"/>
    <property type="match status" value="1"/>
</dbReference>
<dbReference type="Proteomes" id="UP000315133">
    <property type="component" value="Unassembled WGS sequence"/>
</dbReference>
<dbReference type="PROSITE" id="PS50893">
    <property type="entry name" value="ABC_TRANSPORTER_2"/>
    <property type="match status" value="1"/>
</dbReference>
<keyword evidence="8" id="KW-1185">Reference proteome</keyword>
<dbReference type="InterPro" id="IPR003439">
    <property type="entry name" value="ABC_transporter-like_ATP-bd"/>
</dbReference>
<dbReference type="EMBL" id="VFPU01000001">
    <property type="protein sequence ID" value="TQM96454.1"/>
    <property type="molecule type" value="Genomic_DNA"/>
</dbReference>
<accession>A0A543KN31</accession>
<evidence type="ECO:0000256" key="2">
    <source>
        <dbReference type="ARBA" id="ARBA00022448"/>
    </source>
</evidence>
<dbReference type="Gene3D" id="3.40.50.300">
    <property type="entry name" value="P-loop containing nucleotide triphosphate hydrolases"/>
    <property type="match status" value="1"/>
</dbReference>
<evidence type="ECO:0000256" key="1">
    <source>
        <dbReference type="ARBA" id="ARBA00005417"/>
    </source>
</evidence>
<comment type="caution">
    <text evidence="7">The sequence shown here is derived from an EMBL/GenBank/DDBJ whole genome shotgun (WGS) entry which is preliminary data.</text>
</comment>
<dbReference type="OrthoDB" id="9804819at2"/>
<dbReference type="PANTHER" id="PTHR43335">
    <property type="entry name" value="ABC TRANSPORTER, ATP-BINDING PROTEIN"/>
    <property type="match status" value="1"/>
</dbReference>
<gene>
    <name evidence="7" type="ORF">FB476_1322</name>
</gene>
<keyword evidence="3" id="KW-0547">Nucleotide-binding</keyword>
<dbReference type="PANTHER" id="PTHR43335:SF4">
    <property type="entry name" value="ABC TRANSPORTER, ATP-BINDING PROTEIN"/>
    <property type="match status" value="1"/>
</dbReference>
<keyword evidence="4 7" id="KW-0067">ATP-binding</keyword>
<evidence type="ECO:0000259" key="6">
    <source>
        <dbReference type="PROSITE" id="PS50893"/>
    </source>
</evidence>
<feature type="domain" description="ABC transporter" evidence="6">
    <location>
        <begin position="13"/>
        <end position="243"/>
    </location>
</feature>
<comment type="similarity">
    <text evidence="1">Belongs to the ABC transporter superfamily.</text>
</comment>
<dbReference type="GO" id="GO:0016887">
    <property type="term" value="F:ATP hydrolysis activity"/>
    <property type="evidence" value="ECO:0007669"/>
    <property type="project" value="InterPro"/>
</dbReference>
<dbReference type="InterPro" id="IPR003593">
    <property type="entry name" value="AAA+_ATPase"/>
</dbReference>
<sequence>MGVAVSTDEGLAIATRGLRKTFRTLRGRRVAVHGLDLDVPAGGVHGFLGPNGSGKTTTIRMLLGLTPADSGTMHIFGTPVPQRLPAVVDRVGAIVESPKFFPTFSAEKNLTLLADAIATPRSRVGEVLDSVGLTGRGKDQFRAYSLGMKQRLAIAATLLKSPDLLIFDEPTNGLDPAGISEIRRTMRRLGDEGRTVLVSSHILSEIEQIADTVSIIGRGRVLAQGSVAGLIGAGGGTVEVGVRHPGAAIRILRDAGFSVEWMAHPAGHDAVEGLAARWDDDSAGLLNVTGAEPAEISRLLGEQGLWVERLVPNRRGLEQIFLELTEGEGLPAPTVDPGAVGGDPAAPHTGDRGEEDR</sequence>
<dbReference type="RefSeq" id="WP_141818072.1">
    <property type="nucleotide sequence ID" value="NZ_VFPU01000001.1"/>
</dbReference>
<feature type="region of interest" description="Disordered" evidence="5">
    <location>
        <begin position="328"/>
        <end position="357"/>
    </location>
</feature>
<dbReference type="AlphaFoldDB" id="A0A543KN31"/>
<organism evidence="7 8">
    <name type="scientific">Ornithinimicrobium humiphilum</name>
    <dbReference type="NCBI Taxonomy" id="125288"/>
    <lineage>
        <taxon>Bacteria</taxon>
        <taxon>Bacillati</taxon>
        <taxon>Actinomycetota</taxon>
        <taxon>Actinomycetes</taxon>
        <taxon>Micrococcales</taxon>
        <taxon>Ornithinimicrobiaceae</taxon>
        <taxon>Ornithinimicrobium</taxon>
    </lineage>
</organism>
<dbReference type="PROSITE" id="PS00211">
    <property type="entry name" value="ABC_TRANSPORTER_1"/>
    <property type="match status" value="1"/>
</dbReference>
<proteinExistence type="inferred from homology"/>
<dbReference type="InterPro" id="IPR027417">
    <property type="entry name" value="P-loop_NTPase"/>
</dbReference>
<protein>
    <submittedName>
        <fullName evidence="7">ABC-2 type transport system ATP-binding protein</fullName>
    </submittedName>
</protein>
<dbReference type="SMART" id="SM00382">
    <property type="entry name" value="AAA"/>
    <property type="match status" value="1"/>
</dbReference>
<dbReference type="InterPro" id="IPR017871">
    <property type="entry name" value="ABC_transporter-like_CS"/>
</dbReference>
<dbReference type="GO" id="GO:0005524">
    <property type="term" value="F:ATP binding"/>
    <property type="evidence" value="ECO:0007669"/>
    <property type="project" value="UniProtKB-KW"/>
</dbReference>
<evidence type="ECO:0000313" key="7">
    <source>
        <dbReference type="EMBL" id="TQM96454.1"/>
    </source>
</evidence>
<evidence type="ECO:0000256" key="3">
    <source>
        <dbReference type="ARBA" id="ARBA00022741"/>
    </source>
</evidence>
<keyword evidence="2" id="KW-0813">Transport</keyword>
<evidence type="ECO:0000256" key="4">
    <source>
        <dbReference type="ARBA" id="ARBA00022840"/>
    </source>
</evidence>
<evidence type="ECO:0000313" key="8">
    <source>
        <dbReference type="Proteomes" id="UP000315133"/>
    </source>
</evidence>
<reference evidence="7 8" key="1">
    <citation type="submission" date="2019-06" db="EMBL/GenBank/DDBJ databases">
        <title>Sequencing the genomes of 1000 actinobacteria strains.</title>
        <authorList>
            <person name="Klenk H.-P."/>
        </authorList>
    </citation>
    <scope>NUCLEOTIDE SEQUENCE [LARGE SCALE GENOMIC DNA]</scope>
    <source>
        <strain evidence="7 8">DSM 12362</strain>
    </source>
</reference>